<dbReference type="AlphaFoldDB" id="M4T070"/>
<evidence type="ECO:0000256" key="2">
    <source>
        <dbReference type="ARBA" id="ARBA00004609"/>
    </source>
</evidence>
<keyword evidence="9" id="KW-0175">Coiled coil</keyword>
<dbReference type="GO" id="GO:0005886">
    <property type="term" value="C:plasma membrane"/>
    <property type="evidence" value="ECO:0007669"/>
    <property type="project" value="UniProtKB-SubCell"/>
</dbReference>
<dbReference type="Pfam" id="PF13206">
    <property type="entry name" value="VSG_B"/>
    <property type="match status" value="1"/>
</dbReference>
<dbReference type="EMBL" id="KX700155">
    <property type="protein sequence ID" value="APD74111.1"/>
    <property type="molecule type" value="Genomic_DNA"/>
</dbReference>
<comment type="subcellular location">
    <subcellularLocation>
        <location evidence="2">Cell membrane</location>
        <topology evidence="2">Lipid-anchor</topology>
        <topology evidence="2">GPI-anchor</topology>
    </subcellularLocation>
</comment>
<reference evidence="12" key="2">
    <citation type="journal article" date="2014" name="Mol. Biochem. Parasitol.">
        <title>Capturing the variant surface glycoprotein repertoire (the VSGnome) of Trypanosoma brucei Lister 427.</title>
        <authorList>
            <person name="Cross G.A."/>
            <person name="Kim H.S."/>
            <person name="Wickstead B."/>
        </authorList>
    </citation>
    <scope>NUCLEOTIDE SEQUENCE</scope>
    <source>
        <strain evidence="12">Lister 427</strain>
    </source>
</reference>
<evidence type="ECO:0000256" key="8">
    <source>
        <dbReference type="ARBA" id="ARBA00023288"/>
    </source>
</evidence>
<evidence type="ECO:0000256" key="5">
    <source>
        <dbReference type="ARBA" id="ARBA00022729"/>
    </source>
</evidence>
<reference evidence="12" key="1">
    <citation type="submission" date="2013-02" db="EMBL/GenBank/DDBJ databases">
        <authorList>
            <person name="Cross G.A.M."/>
            <person name="Kim H.-S."/>
            <person name="Wickstead B."/>
        </authorList>
    </citation>
    <scope>NUCLEOTIDE SEQUENCE</scope>
    <source>
        <strain evidence="12">Lister 427</strain>
    </source>
</reference>
<comment type="function">
    <text evidence="1">VSG forms a coat on the surface of the parasite. The trypanosome evades the immune response of the host by expressing a series of antigenically distinct VSGs from an estimated 1000 VSG genes.</text>
</comment>
<feature type="coiled-coil region" evidence="9">
    <location>
        <begin position="107"/>
        <end position="134"/>
    </location>
</feature>
<dbReference type="EMBL" id="KC612946">
    <property type="protein sequence ID" value="AGH60377.1"/>
    <property type="molecule type" value="Genomic_DNA"/>
</dbReference>
<evidence type="ECO:0000313" key="12">
    <source>
        <dbReference type="EMBL" id="AGH60377.1"/>
    </source>
</evidence>
<dbReference type="GO" id="GO:0098552">
    <property type="term" value="C:side of membrane"/>
    <property type="evidence" value="ECO:0007669"/>
    <property type="project" value="UniProtKB-KW"/>
</dbReference>
<evidence type="ECO:0000256" key="1">
    <source>
        <dbReference type="ARBA" id="ARBA00002523"/>
    </source>
</evidence>
<sequence length="401" mass="42937">MAMIASFLVRHTTAAAGDDNDNGAAFKAMCSIIRSCQKGFGSKKADLPAAIATVFADINKAHILAYANETELKEEMIAKFPEEAKRPKPLPRTAAGLLSAQNINKTYETAHKIKTRLEANLNSAKEAIESANKMLATALAGKEDAADSDDTGGNYFESTANPKIFGQNPTEAHNCGGASTGQETDSKNVGITLINDLTCLCIRAQSQKKLCDDTLQSTQVGTLTYATAGNAFKAAYAALIKKCAKKTDFTTPEDLVAELQRFHGLIGANPVRGSTNPEKAAYTLGYAASYTTGCTQSDSQSCVNYKVALSGSDAKGIPWENQIRQAILKARTANVDEQVTAATNALESLNLTIWQNYEAAFVTYSQQEKHAPVHPATADPQKVKECEHHKSNKTACENTGK</sequence>
<evidence type="ECO:0000256" key="9">
    <source>
        <dbReference type="SAM" id="Coils"/>
    </source>
</evidence>
<evidence type="ECO:0000256" key="6">
    <source>
        <dbReference type="ARBA" id="ARBA00023136"/>
    </source>
</evidence>
<reference evidence="13" key="3">
    <citation type="submission" date="2016-08" db="EMBL/GenBank/DDBJ databases">
        <title>VSG repertoire of Trypanosoma brucei EATRO 1125.</title>
        <authorList>
            <person name="Cross G.A."/>
        </authorList>
    </citation>
    <scope>NUCLEOTIDE SEQUENCE</scope>
    <source>
        <strain evidence="13">EATRO 1125</strain>
    </source>
</reference>
<keyword evidence="7" id="KW-0325">Glycoprotein</keyword>
<keyword evidence="3" id="KW-1003">Cell membrane</keyword>
<evidence type="ECO:0000256" key="4">
    <source>
        <dbReference type="ARBA" id="ARBA00022622"/>
    </source>
</evidence>
<evidence type="ECO:0000256" key="10">
    <source>
        <dbReference type="SAM" id="MobiDB-lite"/>
    </source>
</evidence>
<protein>
    <submittedName>
        <fullName evidence="13">Variant surface glycoprotein 1125.2645</fullName>
    </submittedName>
    <submittedName>
        <fullName evidence="12">Variant surface glycoprotein 1446</fullName>
    </submittedName>
</protein>
<keyword evidence="6" id="KW-0472">Membrane</keyword>
<evidence type="ECO:0000313" key="13">
    <source>
        <dbReference type="EMBL" id="APD74111.1"/>
    </source>
</evidence>
<dbReference type="InterPro" id="IPR025932">
    <property type="entry name" value="Trypano_VSG_B_N_dom"/>
</dbReference>
<evidence type="ECO:0000259" key="11">
    <source>
        <dbReference type="Pfam" id="PF13206"/>
    </source>
</evidence>
<evidence type="ECO:0000256" key="7">
    <source>
        <dbReference type="ARBA" id="ARBA00023180"/>
    </source>
</evidence>
<accession>M4T070</accession>
<keyword evidence="8" id="KW-0449">Lipoprotein</keyword>
<feature type="domain" description="Trypanosome variant surface glycoprotein B-type N-terminal" evidence="11">
    <location>
        <begin position="83"/>
        <end position="341"/>
    </location>
</feature>
<organism evidence="12">
    <name type="scientific">Trypanosoma brucei</name>
    <dbReference type="NCBI Taxonomy" id="5691"/>
    <lineage>
        <taxon>Eukaryota</taxon>
        <taxon>Discoba</taxon>
        <taxon>Euglenozoa</taxon>
        <taxon>Kinetoplastea</taxon>
        <taxon>Metakinetoplastina</taxon>
        <taxon>Trypanosomatida</taxon>
        <taxon>Trypanosomatidae</taxon>
        <taxon>Trypanosoma</taxon>
    </lineage>
</organism>
<name>M4T070_9TRYP</name>
<proteinExistence type="predicted"/>
<keyword evidence="4" id="KW-0336">GPI-anchor</keyword>
<feature type="region of interest" description="Disordered" evidence="10">
    <location>
        <begin position="371"/>
        <end position="401"/>
    </location>
</feature>
<evidence type="ECO:0000256" key="3">
    <source>
        <dbReference type="ARBA" id="ARBA00022475"/>
    </source>
</evidence>
<dbReference type="VEuPathDB" id="TriTrypDB:Tb427_000086200"/>
<keyword evidence="5" id="KW-0732">Signal</keyword>